<comment type="caution">
    <text evidence="2">The sequence shown here is derived from an EMBL/GenBank/DDBJ whole genome shotgun (WGS) entry which is preliminary data.</text>
</comment>
<evidence type="ECO:0000259" key="1">
    <source>
        <dbReference type="Pfam" id="PF13843"/>
    </source>
</evidence>
<name>A0AAV4EBE6_9GAST</name>
<feature type="domain" description="PiggyBac transposable element-derived protein" evidence="1">
    <location>
        <begin position="1"/>
        <end position="233"/>
    </location>
</feature>
<dbReference type="InterPro" id="IPR029526">
    <property type="entry name" value="PGBD"/>
</dbReference>
<dbReference type="Pfam" id="PF13843">
    <property type="entry name" value="DDE_Tnp_1_7"/>
    <property type="match status" value="1"/>
</dbReference>
<dbReference type="EMBL" id="BMAT01000025">
    <property type="protein sequence ID" value="GFR57726.1"/>
    <property type="molecule type" value="Genomic_DNA"/>
</dbReference>
<accession>A0AAV4EBE6</accession>
<dbReference type="AlphaFoldDB" id="A0AAV4EBE6"/>
<dbReference type="PANTHER" id="PTHR46599">
    <property type="entry name" value="PIGGYBAC TRANSPOSABLE ELEMENT-DERIVED PROTEIN 4"/>
    <property type="match status" value="1"/>
</dbReference>
<protein>
    <submittedName>
        <fullName evidence="2">PiggyBac transposable element-derived protein 4</fullName>
    </submittedName>
</protein>
<proteinExistence type="predicted"/>
<organism evidence="2 3">
    <name type="scientific">Elysia marginata</name>
    <dbReference type="NCBI Taxonomy" id="1093978"/>
    <lineage>
        <taxon>Eukaryota</taxon>
        <taxon>Metazoa</taxon>
        <taxon>Spiralia</taxon>
        <taxon>Lophotrochozoa</taxon>
        <taxon>Mollusca</taxon>
        <taxon>Gastropoda</taxon>
        <taxon>Heterobranchia</taxon>
        <taxon>Euthyneura</taxon>
        <taxon>Panpulmonata</taxon>
        <taxon>Sacoglossa</taxon>
        <taxon>Placobranchoidea</taxon>
        <taxon>Plakobranchidae</taxon>
        <taxon>Elysia</taxon>
    </lineage>
</organism>
<keyword evidence="3" id="KW-1185">Reference proteome</keyword>
<dbReference type="PANTHER" id="PTHR46599:SF3">
    <property type="entry name" value="PIGGYBAC TRANSPOSABLE ELEMENT-DERIVED PROTEIN 4"/>
    <property type="match status" value="1"/>
</dbReference>
<evidence type="ECO:0000313" key="2">
    <source>
        <dbReference type="EMBL" id="GFR57726.1"/>
    </source>
</evidence>
<gene>
    <name evidence="2" type="ORF">ElyMa_000007900</name>
</gene>
<sequence>MGIQPRPAFRDYWALKPSYKHTPWYHAAMKRERFEAIHSTMLHCSATEAESVQKIAPFMNSLLKNFQAAFYPWQNLSLDEMVIGWKGRFKYRQFNAAKPKKFHIKMFGLCNSTTGYTYNLLGYFGSERAYDPESDPDGESAIRVFQTLLTPLIKGHHIFADRYYTTRNLVDYLLCRHVYYTFTVQSNRRGFPAEMKTLKLNNREKKYFMNETSEALVIMWRNKKAKTPCLMVSTNTNW</sequence>
<evidence type="ECO:0000313" key="3">
    <source>
        <dbReference type="Proteomes" id="UP000762676"/>
    </source>
</evidence>
<reference evidence="2 3" key="1">
    <citation type="journal article" date="2021" name="Elife">
        <title>Chloroplast acquisition without the gene transfer in kleptoplastic sea slugs, Plakobranchus ocellatus.</title>
        <authorList>
            <person name="Maeda T."/>
            <person name="Takahashi S."/>
            <person name="Yoshida T."/>
            <person name="Shimamura S."/>
            <person name="Takaki Y."/>
            <person name="Nagai Y."/>
            <person name="Toyoda A."/>
            <person name="Suzuki Y."/>
            <person name="Arimoto A."/>
            <person name="Ishii H."/>
            <person name="Satoh N."/>
            <person name="Nishiyama T."/>
            <person name="Hasebe M."/>
            <person name="Maruyama T."/>
            <person name="Minagawa J."/>
            <person name="Obokata J."/>
            <person name="Shigenobu S."/>
        </authorList>
    </citation>
    <scope>NUCLEOTIDE SEQUENCE [LARGE SCALE GENOMIC DNA]</scope>
</reference>
<dbReference type="Proteomes" id="UP000762676">
    <property type="component" value="Unassembled WGS sequence"/>
</dbReference>